<dbReference type="EMBL" id="JAJVDC020000562">
    <property type="protein sequence ID" value="KAL1613301.1"/>
    <property type="molecule type" value="Genomic_DNA"/>
</dbReference>
<name>A0ABR3S9B5_9PEZI</name>
<keyword evidence="3" id="KW-1185">Reference proteome</keyword>
<reference evidence="2 3" key="1">
    <citation type="submission" date="2024-02" db="EMBL/GenBank/DDBJ databases">
        <title>De novo assembly and annotation of 12 fungi associated with fruit tree decline syndrome in Ontario, Canada.</title>
        <authorList>
            <person name="Sulman M."/>
            <person name="Ellouze W."/>
            <person name="Ilyukhin E."/>
        </authorList>
    </citation>
    <scope>NUCLEOTIDE SEQUENCE [LARGE SCALE GENOMIC DNA]</scope>
    <source>
        <strain evidence="2 3">M1-105</strain>
    </source>
</reference>
<accession>A0ABR3S9B5</accession>
<evidence type="ECO:0000313" key="2">
    <source>
        <dbReference type="EMBL" id="KAL1613301.1"/>
    </source>
</evidence>
<sequence length="120" mass="13415">MPSGLELYLQDPPTAFSDDSEFYAYHNVTLDIFQARLALILNTFYDASLNTSNFFGADGVALYDVESHDELQYGNATGTWTEFTPSRYVVQYAWLSLYLASTTVLAICAVVTVIRLGFDD</sequence>
<dbReference type="Proteomes" id="UP001521116">
    <property type="component" value="Unassembled WGS sequence"/>
</dbReference>
<comment type="caution">
    <text evidence="2">The sequence shown here is derived from an EMBL/GenBank/DDBJ whole genome shotgun (WGS) entry which is preliminary data.</text>
</comment>
<gene>
    <name evidence="2" type="ORF">SLS56_012261</name>
</gene>
<keyword evidence="1" id="KW-0812">Transmembrane</keyword>
<keyword evidence="1" id="KW-0472">Membrane</keyword>
<evidence type="ECO:0000256" key="1">
    <source>
        <dbReference type="SAM" id="Phobius"/>
    </source>
</evidence>
<proteinExistence type="predicted"/>
<organism evidence="2 3">
    <name type="scientific">Neofusicoccum ribis</name>
    <dbReference type="NCBI Taxonomy" id="45134"/>
    <lineage>
        <taxon>Eukaryota</taxon>
        <taxon>Fungi</taxon>
        <taxon>Dikarya</taxon>
        <taxon>Ascomycota</taxon>
        <taxon>Pezizomycotina</taxon>
        <taxon>Dothideomycetes</taxon>
        <taxon>Dothideomycetes incertae sedis</taxon>
        <taxon>Botryosphaeriales</taxon>
        <taxon>Botryosphaeriaceae</taxon>
        <taxon>Neofusicoccum</taxon>
    </lineage>
</organism>
<feature type="transmembrane region" description="Helical" evidence="1">
    <location>
        <begin position="92"/>
        <end position="118"/>
    </location>
</feature>
<keyword evidence="1" id="KW-1133">Transmembrane helix</keyword>
<evidence type="ECO:0000313" key="3">
    <source>
        <dbReference type="Proteomes" id="UP001521116"/>
    </source>
</evidence>
<protein>
    <submittedName>
        <fullName evidence="2">Uncharacterized protein</fullName>
    </submittedName>
</protein>